<dbReference type="EnsemblMetazoa" id="ASIC008167-RA">
    <property type="protein sequence ID" value="ASIC008167-PA"/>
    <property type="gene ID" value="ASIC008167"/>
</dbReference>
<dbReference type="EMBL" id="KE525036">
    <property type="protein sequence ID" value="KFB40635.1"/>
    <property type="molecule type" value="Genomic_DNA"/>
</dbReference>
<sequence length="168" mass="19465">MELEFSSHSPRSERRHLRRRTSSGLFWSWQEFRDTTIDQTPARLHLRFSTQPNNIIGTVLCSVFCVCSPGEQTQLSRPLICCVDRVLYTLLAAIAFRLRCQCAVAVAIGRTRSGSIAPMFLWTLCSSKFFQAKTRNERLGRKCLNRPKCMCRLWTFKRLRIEDDCLLA</sequence>
<evidence type="ECO:0000313" key="2">
    <source>
        <dbReference type="EnsemblMetazoa" id="ASIC008167-PA"/>
    </source>
</evidence>
<proteinExistence type="predicted"/>
<accession>A0A084VRP1</accession>
<reference evidence="1 3" key="1">
    <citation type="journal article" date="2014" name="BMC Genomics">
        <title>Genome sequence of Anopheles sinensis provides insight into genetics basis of mosquito competence for malaria parasites.</title>
        <authorList>
            <person name="Zhou D."/>
            <person name="Zhang D."/>
            <person name="Ding G."/>
            <person name="Shi L."/>
            <person name="Hou Q."/>
            <person name="Ye Y."/>
            <person name="Xu Y."/>
            <person name="Zhou H."/>
            <person name="Xiong C."/>
            <person name="Li S."/>
            <person name="Yu J."/>
            <person name="Hong S."/>
            <person name="Yu X."/>
            <person name="Zou P."/>
            <person name="Chen C."/>
            <person name="Chang X."/>
            <person name="Wang W."/>
            <person name="Lv Y."/>
            <person name="Sun Y."/>
            <person name="Ma L."/>
            <person name="Shen B."/>
            <person name="Zhu C."/>
        </authorList>
    </citation>
    <scope>NUCLEOTIDE SEQUENCE [LARGE SCALE GENOMIC DNA]</scope>
</reference>
<name>A0A084VRP1_ANOSI</name>
<dbReference type="EMBL" id="ATLV01015761">
    <property type="status" value="NOT_ANNOTATED_CDS"/>
    <property type="molecule type" value="Genomic_DNA"/>
</dbReference>
<evidence type="ECO:0000313" key="1">
    <source>
        <dbReference type="EMBL" id="KFB40635.1"/>
    </source>
</evidence>
<keyword evidence="3" id="KW-1185">Reference proteome</keyword>
<dbReference type="Proteomes" id="UP000030765">
    <property type="component" value="Unassembled WGS sequence"/>
</dbReference>
<protein>
    <submittedName>
        <fullName evidence="1 2">Uncharacterized protein</fullName>
    </submittedName>
</protein>
<dbReference type="VEuPathDB" id="VectorBase:ASIC008167"/>
<organism evidence="1">
    <name type="scientific">Anopheles sinensis</name>
    <name type="common">Mosquito</name>
    <dbReference type="NCBI Taxonomy" id="74873"/>
    <lineage>
        <taxon>Eukaryota</taxon>
        <taxon>Metazoa</taxon>
        <taxon>Ecdysozoa</taxon>
        <taxon>Arthropoda</taxon>
        <taxon>Hexapoda</taxon>
        <taxon>Insecta</taxon>
        <taxon>Pterygota</taxon>
        <taxon>Neoptera</taxon>
        <taxon>Endopterygota</taxon>
        <taxon>Diptera</taxon>
        <taxon>Nematocera</taxon>
        <taxon>Culicoidea</taxon>
        <taxon>Culicidae</taxon>
        <taxon>Anophelinae</taxon>
        <taxon>Anopheles</taxon>
    </lineage>
</organism>
<dbReference type="AlphaFoldDB" id="A0A084VRP1"/>
<gene>
    <name evidence="1" type="ORF">ZHAS_00008167</name>
</gene>
<reference evidence="2" key="2">
    <citation type="submission" date="2020-05" db="UniProtKB">
        <authorList>
            <consortium name="EnsemblMetazoa"/>
        </authorList>
    </citation>
    <scope>IDENTIFICATION</scope>
</reference>
<evidence type="ECO:0000313" key="3">
    <source>
        <dbReference type="Proteomes" id="UP000030765"/>
    </source>
</evidence>